<feature type="domain" description="SAC" evidence="5">
    <location>
        <begin position="146"/>
        <end position="512"/>
    </location>
</feature>
<keyword evidence="7" id="KW-1185">Reference proteome</keyword>
<dbReference type="InterPro" id="IPR043573">
    <property type="entry name" value="Fig4-like"/>
</dbReference>
<evidence type="ECO:0000256" key="4">
    <source>
        <dbReference type="SAM" id="MobiDB-lite"/>
    </source>
</evidence>
<accession>A0AA38LYI3</accession>
<protein>
    <submittedName>
        <fullName evidence="6">Polyphosphoinositide phosphatase</fullName>
    </submittedName>
</protein>
<reference evidence="6" key="1">
    <citation type="journal article" date="2022" name="G3 (Bethesda)">
        <title>High quality genome of the basidiomycete yeast Dioszegia hungarica PDD-24b-2 isolated from cloud water.</title>
        <authorList>
            <person name="Jarrige D."/>
            <person name="Haridas S."/>
            <person name="Bleykasten-Grosshans C."/>
            <person name="Joly M."/>
            <person name="Nadalig T."/>
            <person name="Sancelme M."/>
            <person name="Vuilleumier S."/>
            <person name="Grigoriev I.V."/>
            <person name="Amato P."/>
            <person name="Bringel F."/>
        </authorList>
    </citation>
    <scope>NUCLEOTIDE SEQUENCE</scope>
    <source>
        <strain evidence="6">PDD-24b-2</strain>
    </source>
</reference>
<feature type="compositionally biased region" description="Low complexity" evidence="4">
    <location>
        <begin position="651"/>
        <end position="669"/>
    </location>
</feature>
<sequence>MDGEEDGPSGLNSLSKFTLFETKTRFYVVASAASSHRVLKIDRTDPTTLGVTEDATAYDDAQLDLLLRMVQDGNKSQGGLEKVLEFHGIVGFVKFTAGWYLILVTKRSVVGLLGGHYIYHCDETTLITIGNKAERTSLETKMVNSFSQVDLSKNFYMSYSYDITNSLQTNLTVAPSARQWNTRFMWNYHLLAPAFELDVPEGRSRWVLPLIHGFVDQAKINVFTRTVYLTLIARRSRHFAGARFLTRGANESGHVANEVETEQIVSEPLATPFGQRNQQSFLYAGADTGYGAYTSFVQYRGSIPVKWMQESNSVTPRPPIEITVKDPFYSPAALHFNDLLQRYGAPIFILNLIKSRESVPRESKLLAEYGQCVEYLNQFLPRGKEMRYIAWDMAQAAKSGHQDVMGVLEDICEESLQATGFFHGGPARLDTSLGSRRTEPLLQHGILRTNCVDCLDRTNAAQFAIAKRAFGHQLYALGLLGSPYLPFSCDAVDVLTEMYHDHGDTLAWQYTGSALVNRVDTYRRVKAAQWSSHSRDLLENIRRFYNNSMLDADKQAAINLFLGVELSSPMSMSTAPPRPHYRQWFDPRNLNERTVDELAPLHSVYKEYYKPHILSQFQRLYAFTMNSTTRFHAKPKPEAFASPFESRITDPLSQSQSSLSGPSSSPSVRRSARRWARKSALPSSDTPAYDDEDPDAASPPPPPHPSHPLETLVESLYAPGGEVEEQRMGEYEWYIHYPSDPASHAVEMMDEKDLGLYMRLSRLAAGEEVERLLGGRTVSSEGELTGALTMSEPASDRTLGAQAHKV</sequence>
<dbReference type="GeneID" id="77728495"/>
<evidence type="ECO:0000313" key="7">
    <source>
        <dbReference type="Proteomes" id="UP001164286"/>
    </source>
</evidence>
<dbReference type="PROSITE" id="PS50275">
    <property type="entry name" value="SAC"/>
    <property type="match status" value="1"/>
</dbReference>
<keyword evidence="2" id="KW-0378">Hydrolase</keyword>
<dbReference type="GO" id="GO:0043813">
    <property type="term" value="F:phosphatidylinositol-3,5-bisphosphate 5-phosphatase activity"/>
    <property type="evidence" value="ECO:0007669"/>
    <property type="project" value="InterPro"/>
</dbReference>
<dbReference type="GO" id="GO:0046856">
    <property type="term" value="P:phosphatidylinositol dephosphorylation"/>
    <property type="evidence" value="ECO:0007669"/>
    <property type="project" value="InterPro"/>
</dbReference>
<comment type="subcellular location">
    <subcellularLocation>
        <location evidence="1">Endomembrane system</location>
    </subcellularLocation>
</comment>
<evidence type="ECO:0000256" key="3">
    <source>
        <dbReference type="ARBA" id="ARBA00023136"/>
    </source>
</evidence>
<organism evidence="6 7">
    <name type="scientific">Dioszegia hungarica</name>
    <dbReference type="NCBI Taxonomy" id="4972"/>
    <lineage>
        <taxon>Eukaryota</taxon>
        <taxon>Fungi</taxon>
        <taxon>Dikarya</taxon>
        <taxon>Basidiomycota</taxon>
        <taxon>Agaricomycotina</taxon>
        <taxon>Tremellomycetes</taxon>
        <taxon>Tremellales</taxon>
        <taxon>Bulleribasidiaceae</taxon>
        <taxon>Dioszegia</taxon>
    </lineage>
</organism>
<evidence type="ECO:0000259" key="5">
    <source>
        <dbReference type="PROSITE" id="PS50275"/>
    </source>
</evidence>
<evidence type="ECO:0000313" key="6">
    <source>
        <dbReference type="EMBL" id="KAI9639061.1"/>
    </source>
</evidence>
<dbReference type="InterPro" id="IPR002013">
    <property type="entry name" value="SAC_dom"/>
</dbReference>
<name>A0AA38LYI3_9TREE</name>
<comment type="caution">
    <text evidence="6">The sequence shown here is derived from an EMBL/GenBank/DDBJ whole genome shotgun (WGS) entry which is preliminary data.</text>
</comment>
<dbReference type="GO" id="GO:0012505">
    <property type="term" value="C:endomembrane system"/>
    <property type="evidence" value="ECO:0007669"/>
    <property type="project" value="UniProtKB-SubCell"/>
</dbReference>
<evidence type="ECO:0000256" key="2">
    <source>
        <dbReference type="ARBA" id="ARBA00022801"/>
    </source>
</evidence>
<evidence type="ECO:0000256" key="1">
    <source>
        <dbReference type="ARBA" id="ARBA00004308"/>
    </source>
</evidence>
<dbReference type="PANTHER" id="PTHR45738">
    <property type="entry name" value="POLYPHOSPHOINOSITIDE PHOSPHATASE"/>
    <property type="match status" value="1"/>
</dbReference>
<feature type="region of interest" description="Disordered" evidence="4">
    <location>
        <begin position="648"/>
        <end position="710"/>
    </location>
</feature>
<dbReference type="AlphaFoldDB" id="A0AA38LYI3"/>
<dbReference type="PANTHER" id="PTHR45738:SF5">
    <property type="entry name" value="POLYPHOSPHOINOSITIDE PHOSPHATASE"/>
    <property type="match status" value="1"/>
</dbReference>
<dbReference type="Pfam" id="PF02383">
    <property type="entry name" value="Syja_N"/>
    <property type="match status" value="1"/>
</dbReference>
<feature type="compositionally biased region" description="Pro residues" evidence="4">
    <location>
        <begin position="697"/>
        <end position="706"/>
    </location>
</feature>
<dbReference type="RefSeq" id="XP_052948838.1">
    <property type="nucleotide sequence ID" value="XM_053089290.1"/>
</dbReference>
<proteinExistence type="predicted"/>
<dbReference type="EMBL" id="JAKWFO010000002">
    <property type="protein sequence ID" value="KAI9639061.1"/>
    <property type="molecule type" value="Genomic_DNA"/>
</dbReference>
<keyword evidence="3" id="KW-0472">Membrane</keyword>
<dbReference type="Proteomes" id="UP001164286">
    <property type="component" value="Unassembled WGS sequence"/>
</dbReference>
<gene>
    <name evidence="6" type="ORF">MKK02DRAFT_35882</name>
</gene>